<dbReference type="Proteomes" id="UP000001396">
    <property type="component" value="Unassembled WGS sequence"/>
</dbReference>
<comment type="caution">
    <text evidence="2">The sequence shown here is derived from an EMBL/GenBank/DDBJ whole genome shotgun (WGS) entry which is preliminary data.</text>
</comment>
<evidence type="ECO:0000313" key="3">
    <source>
        <dbReference type="Proteomes" id="UP000001396"/>
    </source>
</evidence>
<protein>
    <recommendedName>
        <fullName evidence="4">Tudor domain-containing protein</fullName>
    </recommendedName>
</protein>
<feature type="region of interest" description="Disordered" evidence="1">
    <location>
        <begin position="169"/>
        <end position="200"/>
    </location>
</feature>
<dbReference type="GeneID" id="31366923"/>
<evidence type="ECO:0000256" key="1">
    <source>
        <dbReference type="SAM" id="MobiDB-lite"/>
    </source>
</evidence>
<dbReference type="CDD" id="cd20379">
    <property type="entry name" value="Tudor_dTUD-like"/>
    <property type="match status" value="1"/>
</dbReference>
<feature type="region of interest" description="Disordered" evidence="1">
    <location>
        <begin position="38"/>
        <end position="63"/>
    </location>
</feature>
<evidence type="ECO:0008006" key="4">
    <source>
        <dbReference type="Google" id="ProtNLM"/>
    </source>
</evidence>
<dbReference type="AlphaFoldDB" id="D3BTG1"/>
<sequence length="335" mass="38676">MLQTKPIKSSFLSRSNNLNSIFEESKFHFFYSQTITPKSPIKHKSPSKIKTTPTKDINNIPNINVTSKSPFKIKSPLQSNVSPLNNTTPKNESTDQLVKDVKSHDAPSLITNNNNIATFQYPITPQKQQKEKLILKIKIKSASIEQSTSTTTTTTNPHVTTRRTQRVLTTPIKQKNNQQKKTQPKKKLFIPPSPTSPGYKNLPSVDSFDIINYKITNSTPTIGSYVECKTYLEKYEDTWHKARLMEFSNGMAKVRYLDYKYEFLPLSRIKPLCVERDNEEWVPGTKCMVFLNYLHFEAVIQAKADHDKCYLVKLVDTETKNIEINQKYIFQYFTY</sequence>
<dbReference type="RefSeq" id="XP_020427512.1">
    <property type="nucleotide sequence ID" value="XM_020582209.1"/>
</dbReference>
<reference evidence="2 3" key="1">
    <citation type="journal article" date="2011" name="Genome Res.">
        <title>Phylogeny-wide analysis of social amoeba genomes highlights ancient origins for complex intercellular communication.</title>
        <authorList>
            <person name="Heidel A.J."/>
            <person name="Lawal H.M."/>
            <person name="Felder M."/>
            <person name="Schilde C."/>
            <person name="Helps N.R."/>
            <person name="Tunggal B."/>
            <person name="Rivero F."/>
            <person name="John U."/>
            <person name="Schleicher M."/>
            <person name="Eichinger L."/>
            <person name="Platzer M."/>
            <person name="Noegel A.A."/>
            <person name="Schaap P."/>
            <person name="Gloeckner G."/>
        </authorList>
    </citation>
    <scope>NUCLEOTIDE SEQUENCE [LARGE SCALE GENOMIC DNA]</scope>
    <source>
        <strain evidence="3">ATCC 26659 / Pp 5 / PN500</strain>
    </source>
</reference>
<name>D3BTG1_HETP5</name>
<dbReference type="EMBL" id="ADBJ01000056">
    <property type="protein sequence ID" value="EFA75378.1"/>
    <property type="molecule type" value="Genomic_DNA"/>
</dbReference>
<keyword evidence="3" id="KW-1185">Reference proteome</keyword>
<dbReference type="InParanoid" id="D3BTG1"/>
<accession>D3BTG1</accession>
<proteinExistence type="predicted"/>
<gene>
    <name evidence="2" type="ORF">PPL_11455</name>
</gene>
<evidence type="ECO:0000313" key="2">
    <source>
        <dbReference type="EMBL" id="EFA75378.1"/>
    </source>
</evidence>
<feature type="compositionally biased region" description="Low complexity" evidence="1">
    <location>
        <begin position="169"/>
        <end position="181"/>
    </location>
</feature>
<organism evidence="2 3">
    <name type="scientific">Heterostelium pallidum (strain ATCC 26659 / Pp 5 / PN500)</name>
    <name type="common">Cellular slime mold</name>
    <name type="synonym">Polysphondylium pallidum</name>
    <dbReference type="NCBI Taxonomy" id="670386"/>
    <lineage>
        <taxon>Eukaryota</taxon>
        <taxon>Amoebozoa</taxon>
        <taxon>Evosea</taxon>
        <taxon>Eumycetozoa</taxon>
        <taxon>Dictyostelia</taxon>
        <taxon>Acytosteliales</taxon>
        <taxon>Acytosteliaceae</taxon>
        <taxon>Heterostelium</taxon>
    </lineage>
</organism>